<dbReference type="AlphaFoldDB" id="T2ISR3"/>
<protein>
    <submittedName>
        <fullName evidence="1">Uncharacterized protein</fullName>
    </submittedName>
</protein>
<evidence type="ECO:0000313" key="2">
    <source>
        <dbReference type="Proteomes" id="UP000017981"/>
    </source>
</evidence>
<reference evidence="1 2" key="1">
    <citation type="submission" date="2013-01" db="EMBL/GenBank/DDBJ databases">
        <authorList>
            <person name="Bench S."/>
        </authorList>
    </citation>
    <scope>NUCLEOTIDE SEQUENCE [LARGE SCALE GENOMIC DNA]</scope>
    <source>
        <strain evidence="1 2">WH 0005</strain>
    </source>
</reference>
<evidence type="ECO:0000313" key="1">
    <source>
        <dbReference type="EMBL" id="CCQ56048.1"/>
    </source>
</evidence>
<accession>T2ISR3</accession>
<proteinExistence type="predicted"/>
<dbReference type="Proteomes" id="UP000017981">
    <property type="component" value="Unassembled WGS sequence"/>
</dbReference>
<comment type="caution">
    <text evidence="1">The sequence shown here is derived from an EMBL/GenBank/DDBJ whole genome shotgun (WGS) entry which is preliminary data.</text>
</comment>
<reference evidence="1 2" key="2">
    <citation type="submission" date="2013-09" db="EMBL/GenBank/DDBJ databases">
        <title>Whole genome comparison of six Crocosphaera watsonii strains with differing phenotypes.</title>
        <authorList>
            <person name="Bench S.R."/>
            <person name="Heller P."/>
            <person name="Frank I."/>
            <person name="Arciniega M."/>
            <person name="Shilova I.N."/>
            <person name="Zehr J.P."/>
        </authorList>
    </citation>
    <scope>NUCLEOTIDE SEQUENCE [LARGE SCALE GENOMIC DNA]</scope>
    <source>
        <strain evidence="1 2">WH 0005</strain>
    </source>
</reference>
<name>T2ISR3_CROWT</name>
<dbReference type="EMBL" id="CAQL01000537">
    <property type="protein sequence ID" value="CCQ56048.1"/>
    <property type="molecule type" value="Genomic_DNA"/>
</dbReference>
<sequence>MARKWVMAKAWLNKDEETINAYINNRGKKMQAWKGVLKVFEKRGIEPEMYYYEQ</sequence>
<gene>
    <name evidence="1" type="ORF">CWATWH0005_2517</name>
</gene>
<organism evidence="1 2">
    <name type="scientific">Crocosphaera watsonii WH 0005</name>
    <dbReference type="NCBI Taxonomy" id="423472"/>
    <lineage>
        <taxon>Bacteria</taxon>
        <taxon>Bacillati</taxon>
        <taxon>Cyanobacteriota</taxon>
        <taxon>Cyanophyceae</taxon>
        <taxon>Oscillatoriophycideae</taxon>
        <taxon>Chroococcales</taxon>
        <taxon>Aphanothecaceae</taxon>
        <taxon>Crocosphaera</taxon>
    </lineage>
</organism>